<feature type="domain" description="DUF4296" evidence="1">
    <location>
        <begin position="23"/>
        <end position="106"/>
    </location>
</feature>
<evidence type="ECO:0000259" key="1">
    <source>
        <dbReference type="Pfam" id="PF14129"/>
    </source>
</evidence>
<evidence type="ECO:0000313" key="2">
    <source>
        <dbReference type="EMBL" id="SDD16214.1"/>
    </source>
</evidence>
<evidence type="ECO:0000313" key="3">
    <source>
        <dbReference type="Proteomes" id="UP000199060"/>
    </source>
</evidence>
<dbReference type="STRING" id="686796.SAMN04488104_101715"/>
<dbReference type="RefSeq" id="WP_240507790.1">
    <property type="nucleotide sequence ID" value="NZ_FNAC01000017.1"/>
</dbReference>
<proteinExistence type="predicted"/>
<dbReference type="InterPro" id="IPR025381">
    <property type="entry name" value="DUF4296"/>
</dbReference>
<dbReference type="EMBL" id="FNAC01000017">
    <property type="protein sequence ID" value="SDD16214.1"/>
    <property type="molecule type" value="Genomic_DNA"/>
</dbReference>
<gene>
    <name evidence="2" type="ORF">SAMN04488104_101715</name>
</gene>
<dbReference type="AlphaFoldDB" id="A0A1G6SHS4"/>
<accession>A0A1G6SHS4</accession>
<keyword evidence="3" id="KW-1185">Reference proteome</keyword>
<dbReference type="Proteomes" id="UP000199060">
    <property type="component" value="Unassembled WGS sequence"/>
</dbReference>
<name>A0A1G6SHS4_9BACT</name>
<organism evidence="2 3">
    <name type="scientific">Algoriphagus faecimaris</name>
    <dbReference type="NCBI Taxonomy" id="686796"/>
    <lineage>
        <taxon>Bacteria</taxon>
        <taxon>Pseudomonadati</taxon>
        <taxon>Bacteroidota</taxon>
        <taxon>Cytophagia</taxon>
        <taxon>Cytophagales</taxon>
        <taxon>Cyclobacteriaceae</taxon>
        <taxon>Algoriphagus</taxon>
    </lineage>
</organism>
<protein>
    <recommendedName>
        <fullName evidence="1">DUF4296 domain-containing protein</fullName>
    </recommendedName>
</protein>
<dbReference type="Pfam" id="PF14129">
    <property type="entry name" value="DUF4296"/>
    <property type="match status" value="1"/>
</dbReference>
<sequence length="114" mass="13245">MNRYIALLLISMCLISCEKKEKPTGILNEDKMVNVLIDIHVTEGISSAMPVPYDSSQVLYKLLEREVFLKHEVTDSVFTESMRYYLQYPDRMDHIYARVIDSLVVLESKPKSEE</sequence>
<reference evidence="3" key="1">
    <citation type="submission" date="2016-10" db="EMBL/GenBank/DDBJ databases">
        <authorList>
            <person name="Varghese N."/>
            <person name="Submissions S."/>
        </authorList>
    </citation>
    <scope>NUCLEOTIDE SEQUENCE [LARGE SCALE GENOMIC DNA]</scope>
    <source>
        <strain evidence="3">DSM 23095</strain>
    </source>
</reference>